<keyword evidence="4" id="KW-1185">Reference proteome</keyword>
<feature type="chain" id="PRO_5012073912" evidence="1">
    <location>
        <begin position="27"/>
        <end position="366"/>
    </location>
</feature>
<dbReference type="PANTHER" id="PTHR24260:SF136">
    <property type="entry name" value="GH08193P-RELATED"/>
    <property type="match status" value="1"/>
</dbReference>
<comment type="caution">
    <text evidence="3">The sequence shown here is derived from an EMBL/GenBank/DDBJ whole genome shotgun (WGS) entry which is preliminary data.</text>
</comment>
<dbReference type="InterPro" id="IPR051333">
    <property type="entry name" value="CLIP_Serine_Protease"/>
</dbReference>
<accession>A0A1R1PFC3</accession>
<dbReference type="InterPro" id="IPR001314">
    <property type="entry name" value="Peptidase_S1A"/>
</dbReference>
<dbReference type="EMBL" id="LSSK01001458">
    <property type="protein sequence ID" value="OMH79671.1"/>
    <property type="molecule type" value="Genomic_DNA"/>
</dbReference>
<dbReference type="SUPFAM" id="SSF50494">
    <property type="entry name" value="Trypsin-like serine proteases"/>
    <property type="match status" value="1"/>
</dbReference>
<dbReference type="InterPro" id="IPR001254">
    <property type="entry name" value="Trypsin_dom"/>
</dbReference>
<evidence type="ECO:0000256" key="1">
    <source>
        <dbReference type="SAM" id="SignalP"/>
    </source>
</evidence>
<dbReference type="OrthoDB" id="6380398at2759"/>
<evidence type="ECO:0000313" key="4">
    <source>
        <dbReference type="Proteomes" id="UP000188320"/>
    </source>
</evidence>
<dbReference type="PROSITE" id="PS50240">
    <property type="entry name" value="TRYPSIN_DOM"/>
    <property type="match status" value="1"/>
</dbReference>
<dbReference type="SMART" id="SM00020">
    <property type="entry name" value="Tryp_SPc"/>
    <property type="match status" value="1"/>
</dbReference>
<dbReference type="PANTHER" id="PTHR24260">
    <property type="match status" value="1"/>
</dbReference>
<dbReference type="GO" id="GO:0004252">
    <property type="term" value="F:serine-type endopeptidase activity"/>
    <property type="evidence" value="ECO:0007669"/>
    <property type="project" value="InterPro"/>
</dbReference>
<dbReference type="PRINTS" id="PR00722">
    <property type="entry name" value="CHYMOTRYPSIN"/>
</dbReference>
<feature type="domain" description="Peptidase S1" evidence="2">
    <location>
        <begin position="52"/>
        <end position="296"/>
    </location>
</feature>
<dbReference type="AlphaFoldDB" id="A0A1R1PFC3"/>
<sequence>MRLNNKSLCKHIITALSLGSIVSTHASSVDNVDTNIDISQSGDGDLSNNARILIGEPAKKEDFPYFGVLKTIGEATSRSCGASLISNRVAVTAASCLFDEDGKVKQDLSLTSVYIDIGDTKSSAVSFLVLRKIHIHPEFSPVNLENDIAVIELGSSETSFFAAPVAIYSGNLADDMDLVTVGWNITSGGQSMASGYSLSKITQPPSSSSFCKDANPNWLDNNKNLICTMLKDIKGLGNGDRGNPLTYENNGVNLLVGIASNSLRSGDGAAVGPEDAQPNYYTHVYSYIDWIVKVSGLKESYLLDTTARPSPGYLTATATATATNINTNTDKNTSGDQNTSTSASTILQSTGFTLAILLLSLLALLF</sequence>
<gene>
    <name evidence="3" type="ORF">AX774_g6909</name>
</gene>
<evidence type="ECO:0000259" key="2">
    <source>
        <dbReference type="PROSITE" id="PS50240"/>
    </source>
</evidence>
<evidence type="ECO:0000313" key="3">
    <source>
        <dbReference type="EMBL" id="OMH79671.1"/>
    </source>
</evidence>
<dbReference type="Gene3D" id="2.40.10.10">
    <property type="entry name" value="Trypsin-like serine proteases"/>
    <property type="match status" value="1"/>
</dbReference>
<dbReference type="Proteomes" id="UP000188320">
    <property type="component" value="Unassembled WGS sequence"/>
</dbReference>
<name>A0A1R1PFC3_ZANCU</name>
<protein>
    <submittedName>
        <fullName evidence="3">Trypsin-1</fullName>
    </submittedName>
</protein>
<proteinExistence type="predicted"/>
<dbReference type="GO" id="GO:0006508">
    <property type="term" value="P:proteolysis"/>
    <property type="evidence" value="ECO:0007669"/>
    <property type="project" value="InterPro"/>
</dbReference>
<organism evidence="3 4">
    <name type="scientific">Zancudomyces culisetae</name>
    <name type="common">Gut fungus</name>
    <name type="synonym">Smittium culisetae</name>
    <dbReference type="NCBI Taxonomy" id="1213189"/>
    <lineage>
        <taxon>Eukaryota</taxon>
        <taxon>Fungi</taxon>
        <taxon>Fungi incertae sedis</taxon>
        <taxon>Zoopagomycota</taxon>
        <taxon>Kickxellomycotina</taxon>
        <taxon>Harpellomycetes</taxon>
        <taxon>Harpellales</taxon>
        <taxon>Legeriomycetaceae</taxon>
        <taxon>Zancudomyces</taxon>
    </lineage>
</organism>
<dbReference type="Pfam" id="PF00089">
    <property type="entry name" value="Trypsin"/>
    <property type="match status" value="1"/>
</dbReference>
<reference evidence="4" key="1">
    <citation type="submission" date="2017-01" db="EMBL/GenBank/DDBJ databases">
        <authorList>
            <person name="Wang Y."/>
            <person name="White M."/>
            <person name="Kvist S."/>
            <person name="Moncalvo J.-M."/>
        </authorList>
    </citation>
    <scope>NUCLEOTIDE SEQUENCE [LARGE SCALE GENOMIC DNA]</scope>
    <source>
        <strain evidence="4">COL-18-3</strain>
    </source>
</reference>
<dbReference type="InterPro" id="IPR043504">
    <property type="entry name" value="Peptidase_S1_PA_chymotrypsin"/>
</dbReference>
<feature type="signal peptide" evidence="1">
    <location>
        <begin position="1"/>
        <end position="26"/>
    </location>
</feature>
<dbReference type="InterPro" id="IPR009003">
    <property type="entry name" value="Peptidase_S1_PA"/>
</dbReference>
<keyword evidence="1" id="KW-0732">Signal</keyword>